<keyword evidence="1" id="KW-1185">Reference proteome</keyword>
<protein>
    <submittedName>
        <fullName evidence="2">Uncharacterized protein</fullName>
    </submittedName>
</protein>
<reference evidence="2" key="1">
    <citation type="submission" date="2022-11" db="UniProtKB">
        <authorList>
            <consortium name="WormBaseParasite"/>
        </authorList>
    </citation>
    <scope>IDENTIFICATION</scope>
</reference>
<accession>A0A914YZU4</accession>
<proteinExistence type="predicted"/>
<dbReference type="WBParaSite" id="PSU_v2.g6015.t1">
    <property type="protein sequence ID" value="PSU_v2.g6015.t1"/>
    <property type="gene ID" value="PSU_v2.g6015"/>
</dbReference>
<name>A0A914YZU4_9BILA</name>
<evidence type="ECO:0000313" key="1">
    <source>
        <dbReference type="Proteomes" id="UP000887577"/>
    </source>
</evidence>
<organism evidence="1 2">
    <name type="scientific">Panagrolaimus superbus</name>
    <dbReference type="NCBI Taxonomy" id="310955"/>
    <lineage>
        <taxon>Eukaryota</taxon>
        <taxon>Metazoa</taxon>
        <taxon>Ecdysozoa</taxon>
        <taxon>Nematoda</taxon>
        <taxon>Chromadorea</taxon>
        <taxon>Rhabditida</taxon>
        <taxon>Tylenchina</taxon>
        <taxon>Panagrolaimomorpha</taxon>
        <taxon>Panagrolaimoidea</taxon>
        <taxon>Panagrolaimidae</taxon>
        <taxon>Panagrolaimus</taxon>
    </lineage>
</organism>
<dbReference type="Proteomes" id="UP000887577">
    <property type="component" value="Unplaced"/>
</dbReference>
<dbReference type="AlphaFoldDB" id="A0A914YZU4"/>
<evidence type="ECO:0000313" key="2">
    <source>
        <dbReference type="WBParaSite" id="PSU_v2.g6015.t1"/>
    </source>
</evidence>
<sequence>MNPTSIFKNIEIPLFPFPKTVMNYIFANGKPRHYKKLNKTCKYIFIKYQRNCVDWIHLQEDYVYYDEDPEPKPVFERYKFLTRFEKDFALLPSNLMFSSALELNRATTILYKTLMPKIVICNIGSLTMMRSADFLYDDFKFLTNSGRIQTLNLYDTKIIYPNGDPVEIENILAKVINAWFITLNPVHITQNTMKNLLEIQWGRPILMMLRLTKIDNNYFQPDQFFELLQKIASMSVMKGHDRYIVEFKDPIKTQEFNIILSKMVKEYKEPVPEAEKKEVVKDKEK</sequence>